<keyword evidence="2" id="KW-0472">Membrane</keyword>
<dbReference type="PANTHER" id="PTHR38488">
    <property type="entry name" value="OXIDOREDUCTASE 9.5 KDA SUBUNIT, PUTATIVE (AFU_ORTHOLOGUE AFUA_5G08980)-RELATED"/>
    <property type="match status" value="1"/>
</dbReference>
<accession>G7DXI1</accession>
<evidence type="ECO:0000313" key="4">
    <source>
        <dbReference type="Proteomes" id="UP000009131"/>
    </source>
</evidence>
<protein>
    <recommendedName>
        <fullName evidence="5">NADH-ubiquinone oxidoreductase 9.5 kDa subunit</fullName>
    </recommendedName>
</protein>
<dbReference type="OrthoDB" id="2093409at2759"/>
<proteinExistence type="predicted"/>
<feature type="region of interest" description="Disordered" evidence="1">
    <location>
        <begin position="60"/>
        <end position="80"/>
    </location>
</feature>
<dbReference type="PANTHER" id="PTHR38488:SF1">
    <property type="entry name" value="OXIDOREDUCTASE 9.5 KDA SUBUNIT, PUTATIVE (AFU_ORTHOLOGUE AFUA_5G08980)-RELATED"/>
    <property type="match status" value="1"/>
</dbReference>
<reference evidence="3 4" key="1">
    <citation type="journal article" date="2011" name="J. Gen. Appl. Microbiol.">
        <title>Draft genome sequencing of the enigmatic basidiomycete Mixia osmundae.</title>
        <authorList>
            <person name="Nishida H."/>
            <person name="Nagatsuka Y."/>
            <person name="Sugiyama J."/>
        </authorList>
    </citation>
    <scope>NUCLEOTIDE SEQUENCE [LARGE SCALE GENOMIC DNA]</scope>
    <source>
        <strain evidence="4">CBS 9802 / IAM 14324 / JCM 22182 / KY 12970</strain>
    </source>
</reference>
<evidence type="ECO:0000256" key="1">
    <source>
        <dbReference type="SAM" id="MobiDB-lite"/>
    </source>
</evidence>
<dbReference type="AlphaFoldDB" id="G7DXI1"/>
<gene>
    <name evidence="3" type="primary">Mo01947</name>
    <name evidence="3" type="ORF">E5Q_01947</name>
</gene>
<dbReference type="InterPro" id="IPR039961">
    <property type="entry name" value="Nuo9.5"/>
</dbReference>
<feature type="transmembrane region" description="Helical" evidence="2">
    <location>
        <begin position="25"/>
        <end position="43"/>
    </location>
</feature>
<dbReference type="HOGENOM" id="CLU_166990_2_0_1"/>
<name>G7DXI1_MIXOS</name>
<evidence type="ECO:0008006" key="5">
    <source>
        <dbReference type="Google" id="ProtNLM"/>
    </source>
</evidence>
<keyword evidence="2" id="KW-0812">Transmembrane</keyword>
<dbReference type="Proteomes" id="UP000009131">
    <property type="component" value="Unassembled WGS sequence"/>
</dbReference>
<evidence type="ECO:0000313" key="3">
    <source>
        <dbReference type="EMBL" id="GAA95291.1"/>
    </source>
</evidence>
<keyword evidence="4" id="KW-1185">Reference proteome</keyword>
<sequence>MASTLFGPFARTYRSLQRNAHENPAIFYSIIIGAVGPIAVLTVPPIRRTYFGYQTPDRVPTSYPLPRRPRDESLSGYDDE</sequence>
<dbReference type="EMBL" id="BABT02000061">
    <property type="protein sequence ID" value="GAA95291.1"/>
    <property type="molecule type" value="Genomic_DNA"/>
</dbReference>
<reference evidence="3 4" key="2">
    <citation type="journal article" date="2012" name="Open Biol.">
        <title>Characteristics of nucleosomes and linker DNA regions on the genome of the basidiomycete Mixia osmundae revealed by mono- and dinucleosome mapping.</title>
        <authorList>
            <person name="Nishida H."/>
            <person name="Kondo S."/>
            <person name="Matsumoto T."/>
            <person name="Suzuki Y."/>
            <person name="Yoshikawa H."/>
            <person name="Taylor T.D."/>
            <person name="Sugiyama J."/>
        </authorList>
    </citation>
    <scope>NUCLEOTIDE SEQUENCE [LARGE SCALE GENOMIC DNA]</scope>
    <source>
        <strain evidence="4">CBS 9802 / IAM 14324 / JCM 22182 / KY 12970</strain>
    </source>
</reference>
<dbReference type="InParanoid" id="G7DXI1"/>
<dbReference type="eggNOG" id="ENOG502S74C">
    <property type="taxonomic scope" value="Eukaryota"/>
</dbReference>
<dbReference type="CDD" id="cd22903">
    <property type="entry name" value="NI9M"/>
    <property type="match status" value="1"/>
</dbReference>
<keyword evidence="2" id="KW-1133">Transmembrane helix</keyword>
<evidence type="ECO:0000256" key="2">
    <source>
        <dbReference type="SAM" id="Phobius"/>
    </source>
</evidence>
<organism evidence="3 4">
    <name type="scientific">Mixia osmundae (strain CBS 9802 / IAM 14324 / JCM 22182 / KY 12970)</name>
    <dbReference type="NCBI Taxonomy" id="764103"/>
    <lineage>
        <taxon>Eukaryota</taxon>
        <taxon>Fungi</taxon>
        <taxon>Dikarya</taxon>
        <taxon>Basidiomycota</taxon>
        <taxon>Pucciniomycotina</taxon>
        <taxon>Mixiomycetes</taxon>
        <taxon>Mixiales</taxon>
        <taxon>Mixiaceae</taxon>
        <taxon>Mixia</taxon>
    </lineage>
</organism>
<dbReference type="RefSeq" id="XP_014569846.1">
    <property type="nucleotide sequence ID" value="XM_014714360.1"/>
</dbReference>
<comment type="caution">
    <text evidence="3">The sequence shown here is derived from an EMBL/GenBank/DDBJ whole genome shotgun (WGS) entry which is preliminary data.</text>
</comment>
<dbReference type="OMA" id="EKPAIFW"/>
<dbReference type="STRING" id="764103.G7DXI1"/>